<dbReference type="InterPro" id="IPR000859">
    <property type="entry name" value="CUB_dom"/>
</dbReference>
<sequence length="86" mass="10145">IVADRLPSSCSKIYYEKEFYLESPGFPNYYSNDLDCQLVIRRYRPSICKMDIRFLDFDVEDSPGCVYDFLQLDSQRLCGRIPEDNV</sequence>
<keyword evidence="1" id="KW-1015">Disulfide bond</keyword>
<feature type="non-terminal residue" evidence="4">
    <location>
        <position position="1"/>
    </location>
</feature>
<protein>
    <recommendedName>
        <fullName evidence="3">CUB domain-containing protein</fullName>
    </recommendedName>
</protein>
<proteinExistence type="predicted"/>
<dbReference type="PANTHER" id="PTHR24255">
    <property type="entry name" value="COMPLEMENT COMPONENT 1, S SUBCOMPONENT-RELATED"/>
    <property type="match status" value="1"/>
</dbReference>
<evidence type="ECO:0000313" key="4">
    <source>
        <dbReference type="EMBL" id="GFT66543.1"/>
    </source>
</evidence>
<name>A0A8X6U085_NEPPI</name>
<dbReference type="Gene3D" id="2.60.120.290">
    <property type="entry name" value="Spermadhesin, CUB domain"/>
    <property type="match status" value="1"/>
</dbReference>
<dbReference type="GO" id="GO:0005615">
    <property type="term" value="C:extracellular space"/>
    <property type="evidence" value="ECO:0007669"/>
    <property type="project" value="TreeGrafter"/>
</dbReference>
<dbReference type="InterPro" id="IPR035914">
    <property type="entry name" value="Sperma_CUB_dom_sf"/>
</dbReference>
<dbReference type="PROSITE" id="PS01180">
    <property type="entry name" value="CUB"/>
    <property type="match status" value="1"/>
</dbReference>
<evidence type="ECO:0000259" key="3">
    <source>
        <dbReference type="PROSITE" id="PS01180"/>
    </source>
</evidence>
<evidence type="ECO:0000313" key="5">
    <source>
        <dbReference type="Proteomes" id="UP000887013"/>
    </source>
</evidence>
<gene>
    <name evidence="4" type="primary">AVEN_55812_1</name>
    <name evidence="4" type="ORF">NPIL_45891</name>
</gene>
<dbReference type="AlphaFoldDB" id="A0A8X6U085"/>
<dbReference type="Proteomes" id="UP000887013">
    <property type="component" value="Unassembled WGS sequence"/>
</dbReference>
<reference evidence="4" key="1">
    <citation type="submission" date="2020-08" db="EMBL/GenBank/DDBJ databases">
        <title>Multicomponent nature underlies the extraordinary mechanical properties of spider dragline silk.</title>
        <authorList>
            <person name="Kono N."/>
            <person name="Nakamura H."/>
            <person name="Mori M."/>
            <person name="Yoshida Y."/>
            <person name="Ohtoshi R."/>
            <person name="Malay A.D."/>
            <person name="Moran D.A.P."/>
            <person name="Tomita M."/>
            <person name="Numata K."/>
            <person name="Arakawa K."/>
        </authorList>
    </citation>
    <scope>NUCLEOTIDE SEQUENCE</scope>
</reference>
<comment type="caution">
    <text evidence="4">The sequence shown here is derived from an EMBL/GenBank/DDBJ whole genome shotgun (WGS) entry which is preliminary data.</text>
</comment>
<dbReference type="OrthoDB" id="6369184at2759"/>
<evidence type="ECO:0000256" key="2">
    <source>
        <dbReference type="PROSITE-ProRule" id="PRU00059"/>
    </source>
</evidence>
<organism evidence="4 5">
    <name type="scientific">Nephila pilipes</name>
    <name type="common">Giant wood spider</name>
    <name type="synonym">Nephila maculata</name>
    <dbReference type="NCBI Taxonomy" id="299642"/>
    <lineage>
        <taxon>Eukaryota</taxon>
        <taxon>Metazoa</taxon>
        <taxon>Ecdysozoa</taxon>
        <taxon>Arthropoda</taxon>
        <taxon>Chelicerata</taxon>
        <taxon>Arachnida</taxon>
        <taxon>Araneae</taxon>
        <taxon>Araneomorphae</taxon>
        <taxon>Entelegynae</taxon>
        <taxon>Araneoidea</taxon>
        <taxon>Nephilidae</taxon>
        <taxon>Nephila</taxon>
    </lineage>
</organism>
<evidence type="ECO:0000256" key="1">
    <source>
        <dbReference type="ARBA" id="ARBA00023157"/>
    </source>
</evidence>
<feature type="non-terminal residue" evidence="4">
    <location>
        <position position="86"/>
    </location>
</feature>
<dbReference type="Pfam" id="PF00431">
    <property type="entry name" value="CUB"/>
    <property type="match status" value="1"/>
</dbReference>
<keyword evidence="5" id="KW-1185">Reference proteome</keyword>
<feature type="domain" description="CUB" evidence="3">
    <location>
        <begin position="10"/>
        <end position="86"/>
    </location>
</feature>
<dbReference type="SUPFAM" id="SSF49854">
    <property type="entry name" value="Spermadhesin, CUB domain"/>
    <property type="match status" value="1"/>
</dbReference>
<dbReference type="GO" id="GO:0004252">
    <property type="term" value="F:serine-type endopeptidase activity"/>
    <property type="evidence" value="ECO:0007669"/>
    <property type="project" value="TreeGrafter"/>
</dbReference>
<dbReference type="EMBL" id="BMAW01020134">
    <property type="protein sequence ID" value="GFT66543.1"/>
    <property type="molecule type" value="Genomic_DNA"/>
</dbReference>
<dbReference type="CDD" id="cd00041">
    <property type="entry name" value="CUB"/>
    <property type="match status" value="1"/>
</dbReference>
<accession>A0A8X6U085</accession>
<comment type="caution">
    <text evidence="2">Lacks conserved residue(s) required for the propagation of feature annotation.</text>
</comment>
<dbReference type="PANTHER" id="PTHR24255:SF31">
    <property type="entry name" value="CUBILIN-LIKE PROTEIN"/>
    <property type="match status" value="1"/>
</dbReference>